<comment type="caution">
    <text evidence="6">The sequence shown here is derived from an EMBL/GenBank/DDBJ whole genome shotgun (WGS) entry which is preliminary data.</text>
</comment>
<dbReference type="InterPro" id="IPR028098">
    <property type="entry name" value="Glyco_trans_4-like_N"/>
</dbReference>
<evidence type="ECO:0000259" key="4">
    <source>
        <dbReference type="Pfam" id="PF00534"/>
    </source>
</evidence>
<feature type="domain" description="Glycosyltransferase subfamily 4-like N-terminal" evidence="5">
    <location>
        <begin position="40"/>
        <end position="206"/>
    </location>
</feature>
<evidence type="ECO:0000256" key="3">
    <source>
        <dbReference type="SAM" id="MobiDB-lite"/>
    </source>
</evidence>
<feature type="region of interest" description="Disordered" evidence="3">
    <location>
        <begin position="1"/>
        <end position="20"/>
    </location>
</feature>
<keyword evidence="7" id="KW-1185">Reference proteome</keyword>
<gene>
    <name evidence="6" type="ORF">GCM10009850_041820</name>
</gene>
<evidence type="ECO:0000313" key="6">
    <source>
        <dbReference type="EMBL" id="GAA2208724.1"/>
    </source>
</evidence>
<reference evidence="6 7" key="1">
    <citation type="journal article" date="2019" name="Int. J. Syst. Evol. Microbiol.">
        <title>The Global Catalogue of Microorganisms (GCM) 10K type strain sequencing project: providing services to taxonomists for standard genome sequencing and annotation.</title>
        <authorList>
            <consortium name="The Broad Institute Genomics Platform"/>
            <consortium name="The Broad Institute Genome Sequencing Center for Infectious Disease"/>
            <person name="Wu L."/>
            <person name="Ma J."/>
        </authorList>
    </citation>
    <scope>NUCLEOTIDE SEQUENCE [LARGE SCALE GENOMIC DNA]</scope>
    <source>
        <strain evidence="6 7">JCM 16114</strain>
    </source>
</reference>
<keyword evidence="2" id="KW-0808">Transferase</keyword>
<name>A0ABN3CH58_9ACTN</name>
<organism evidence="6 7">
    <name type="scientific">Nonomuraea monospora</name>
    <dbReference type="NCBI Taxonomy" id="568818"/>
    <lineage>
        <taxon>Bacteria</taxon>
        <taxon>Bacillati</taxon>
        <taxon>Actinomycetota</taxon>
        <taxon>Actinomycetes</taxon>
        <taxon>Streptosporangiales</taxon>
        <taxon>Streptosporangiaceae</taxon>
        <taxon>Nonomuraea</taxon>
    </lineage>
</organism>
<dbReference type="PANTHER" id="PTHR45947">
    <property type="entry name" value="SULFOQUINOVOSYL TRANSFERASE SQD2"/>
    <property type="match status" value="1"/>
</dbReference>
<dbReference type="Pfam" id="PF13439">
    <property type="entry name" value="Glyco_transf_4"/>
    <property type="match status" value="1"/>
</dbReference>
<keyword evidence="1" id="KW-0328">Glycosyltransferase</keyword>
<dbReference type="RefSeq" id="WP_344477112.1">
    <property type="nucleotide sequence ID" value="NZ_BAAAQX010000009.1"/>
</dbReference>
<evidence type="ECO:0000256" key="1">
    <source>
        <dbReference type="ARBA" id="ARBA00022676"/>
    </source>
</evidence>
<dbReference type="SUPFAM" id="SSF53756">
    <property type="entry name" value="UDP-Glycosyltransferase/glycogen phosphorylase"/>
    <property type="match status" value="1"/>
</dbReference>
<evidence type="ECO:0000259" key="5">
    <source>
        <dbReference type="Pfam" id="PF13439"/>
    </source>
</evidence>
<dbReference type="Pfam" id="PF00534">
    <property type="entry name" value="Glycos_transf_1"/>
    <property type="match status" value="1"/>
</dbReference>
<dbReference type="PANTHER" id="PTHR45947:SF3">
    <property type="entry name" value="SULFOQUINOVOSYL TRANSFERASE SQD2"/>
    <property type="match status" value="1"/>
</dbReference>
<dbReference type="Gene3D" id="3.40.50.2000">
    <property type="entry name" value="Glycogen Phosphorylase B"/>
    <property type="match status" value="2"/>
</dbReference>
<accession>A0ABN3CH58</accession>
<protein>
    <recommendedName>
        <fullName evidence="8">Glycosyltransferase</fullName>
    </recommendedName>
</protein>
<sequence length="413" mass="44383">MTFRLLASSPRGEGPFDGAEGEARPLRLLIGTDTYPPDANGTACSAYRLAGALVRRGHDVHVVCPSEQGSPRVERAEGVTVHRLRSVAVPERRIIVPVLLTGTLRGLLRRIAPDVVHVQDHFVVGRALIAVARRLCVPVVATTRFLPHRRRTACELVRTLAWRDLTRVFGRADHVAAPSRAAAELLADQGLTRPVEPVPHGVDLSRFRPREEPKTWARGRLGLPDRDTALFVGRLDAATRLDELLQALRQVCRRADAQVVLVGDGPRRARLESLAGALGIGGRTHFLGSVPEDDLHLAYAAADVFASPKVAGLGAAATLEAMASGLPVVAADAGARTCLVQHGRTGYLYRPGEVPAFASFLTRVLTDGELAATMGAIARTVAATHDHLRSLARIEEIYAGLAQTYGGRVQRLA</sequence>
<evidence type="ECO:0008006" key="8">
    <source>
        <dbReference type="Google" id="ProtNLM"/>
    </source>
</evidence>
<dbReference type="InterPro" id="IPR050194">
    <property type="entry name" value="Glycosyltransferase_grp1"/>
</dbReference>
<dbReference type="EMBL" id="BAAAQX010000009">
    <property type="protein sequence ID" value="GAA2208724.1"/>
    <property type="molecule type" value="Genomic_DNA"/>
</dbReference>
<dbReference type="Proteomes" id="UP001499843">
    <property type="component" value="Unassembled WGS sequence"/>
</dbReference>
<proteinExistence type="predicted"/>
<dbReference type="InterPro" id="IPR001296">
    <property type="entry name" value="Glyco_trans_1"/>
</dbReference>
<evidence type="ECO:0000313" key="7">
    <source>
        <dbReference type="Proteomes" id="UP001499843"/>
    </source>
</evidence>
<feature type="domain" description="Glycosyl transferase family 1" evidence="4">
    <location>
        <begin position="225"/>
        <end position="379"/>
    </location>
</feature>
<evidence type="ECO:0000256" key="2">
    <source>
        <dbReference type="ARBA" id="ARBA00022679"/>
    </source>
</evidence>